<gene>
    <name evidence="1" type="ORF">VNE69_03249</name>
</gene>
<dbReference type="Pfam" id="PF08284">
    <property type="entry name" value="RVP_2"/>
    <property type="match status" value="1"/>
</dbReference>
<reference evidence="1" key="1">
    <citation type="journal article" date="2024" name="BMC Genomics">
        <title>Functional annotation of a divergent genome using sequence and structure-based similarity.</title>
        <authorList>
            <person name="Svedberg D."/>
            <person name="Winiger R.R."/>
            <person name="Berg A."/>
            <person name="Sharma H."/>
            <person name="Tellgren-Roth C."/>
            <person name="Debrunner-Vossbrinck B.A."/>
            <person name="Vossbrinck C.R."/>
            <person name="Barandun J."/>
        </authorList>
    </citation>
    <scope>NUCLEOTIDE SEQUENCE</scope>
    <source>
        <strain evidence="1">Illinois isolate</strain>
    </source>
</reference>
<protein>
    <submittedName>
        <fullName evidence="1">Pol polyprotein</fullName>
    </submittedName>
</protein>
<dbReference type="AlphaFoldDB" id="A0AAX4JAV4"/>
<evidence type="ECO:0000313" key="2">
    <source>
        <dbReference type="Proteomes" id="UP001334084"/>
    </source>
</evidence>
<accession>A0AAX4JAV4</accession>
<dbReference type="KEGG" id="vnx:VNE69_03249"/>
<dbReference type="SUPFAM" id="SSF50630">
    <property type="entry name" value="Acid proteases"/>
    <property type="match status" value="1"/>
</dbReference>
<dbReference type="Gene3D" id="2.40.70.10">
    <property type="entry name" value="Acid Proteases"/>
    <property type="match status" value="1"/>
</dbReference>
<dbReference type="CDD" id="cd00303">
    <property type="entry name" value="retropepsin_like"/>
    <property type="match status" value="1"/>
</dbReference>
<dbReference type="EMBL" id="CP142728">
    <property type="protein sequence ID" value="WUR03037.1"/>
    <property type="molecule type" value="Genomic_DNA"/>
</dbReference>
<name>A0AAX4JAV4_9MICR</name>
<evidence type="ECO:0000313" key="1">
    <source>
        <dbReference type="EMBL" id="WUR03037.1"/>
    </source>
</evidence>
<proteinExistence type="predicted"/>
<keyword evidence="2" id="KW-1185">Reference proteome</keyword>
<organism evidence="1 2">
    <name type="scientific">Vairimorpha necatrix</name>
    <dbReference type="NCBI Taxonomy" id="6039"/>
    <lineage>
        <taxon>Eukaryota</taxon>
        <taxon>Fungi</taxon>
        <taxon>Fungi incertae sedis</taxon>
        <taxon>Microsporidia</taxon>
        <taxon>Nosematidae</taxon>
        <taxon>Vairimorpha</taxon>
    </lineage>
</organism>
<dbReference type="GeneID" id="90540845"/>
<dbReference type="Proteomes" id="UP001334084">
    <property type="component" value="Chromosome 3"/>
</dbReference>
<sequence>MKLPVIQDRIDINLHRVSQEQECSTKEGLTFKYTIEEIDLVVEKRISLIRDIKDFTEISKHKNWDFTKEKMALEQLIRDPSLQSIFSLTDLEKIYRYVGKSLPQKLNPELLPIKLQNCKQSKFKFIKEYLSHLKALIDQYTRIEGLNKREYERELRKSFFAGLSFETRMKVLDSGKNTIEEIITHLETVEENLISEGRKKGIMSKTYDIRTDKFGDKKDRYTSKKWCSLHKNNTHNSKECLVLNNTTREKPREGNYKDSRSKAERTYIMREAGPTILDLELKGDINEKEVNIVLDTGACHNFIDRKLVEENNLIVREDKPLKIVTVTNENLKINSVVDTVVRLKGLKKEFNKVLYVLEKSVVDVILGNEFIFSNKMVLNFKKNTIGIGSETINILGENEKVKKDNELDGLFYEKLGLVKEKEGTNEELNDLIYVYKEVNENFNVFKIKPVKIKPMHNSSVNLKRLSYS</sequence>
<dbReference type="RefSeq" id="XP_065329182.1">
    <property type="nucleotide sequence ID" value="XM_065473110.1"/>
</dbReference>
<dbReference type="InterPro" id="IPR021109">
    <property type="entry name" value="Peptidase_aspartic_dom_sf"/>
</dbReference>